<dbReference type="EMBL" id="CBIN010000233">
    <property type="protein sequence ID" value="CDE23294.1"/>
    <property type="molecule type" value="Genomic_DNA"/>
</dbReference>
<keyword evidence="1" id="KW-0472">Membrane</keyword>
<feature type="transmembrane region" description="Helical" evidence="1">
    <location>
        <begin position="115"/>
        <end position="132"/>
    </location>
</feature>
<feature type="transmembrane region" description="Helical" evidence="1">
    <location>
        <begin position="227"/>
        <end position="244"/>
    </location>
</feature>
<dbReference type="RefSeq" id="WP_022420937.1">
    <property type="nucleotide sequence ID" value="NZ_FR898606.1"/>
</dbReference>
<gene>
    <name evidence="2" type="ORF">BN631_01746</name>
</gene>
<accession>R7G7B8</accession>
<comment type="caution">
    <text evidence="2">The sequence shown here is derived from an EMBL/GenBank/DDBJ whole genome shotgun (WGS) entry which is preliminary data.</text>
</comment>
<dbReference type="PANTHER" id="PTHR32502">
    <property type="entry name" value="N-ACETYLGALACTOSAMINE PERMEASE II COMPONENT-RELATED"/>
    <property type="match status" value="1"/>
</dbReference>
<protein>
    <recommendedName>
        <fullName evidence="4">PTS system mannose/fructose/sorbose family IID component</fullName>
    </recommendedName>
</protein>
<dbReference type="InterPro" id="IPR050303">
    <property type="entry name" value="GatZ_KbaZ_carbometab"/>
</dbReference>
<dbReference type="PROSITE" id="PS51108">
    <property type="entry name" value="PTS_EIID"/>
    <property type="match status" value="1"/>
</dbReference>
<dbReference type="PANTHER" id="PTHR32502:SF23">
    <property type="entry name" value="TRANSPORT PROTEIN, PTS SYSTEM"/>
    <property type="match status" value="1"/>
</dbReference>
<dbReference type="GO" id="GO:0009401">
    <property type="term" value="P:phosphoenolpyruvate-dependent sugar phosphotransferase system"/>
    <property type="evidence" value="ECO:0007669"/>
    <property type="project" value="InterPro"/>
</dbReference>
<proteinExistence type="predicted"/>
<name>R7G7B8_9FIRM</name>
<feature type="transmembrane region" description="Helical" evidence="1">
    <location>
        <begin position="183"/>
        <end position="207"/>
    </location>
</feature>
<evidence type="ECO:0000313" key="2">
    <source>
        <dbReference type="EMBL" id="CDE23294.1"/>
    </source>
</evidence>
<keyword evidence="1" id="KW-0812">Transmembrane</keyword>
<evidence type="ECO:0008006" key="4">
    <source>
        <dbReference type="Google" id="ProtNLM"/>
    </source>
</evidence>
<sequence length="270" mass="29464">MSENNIITKKDLNRVFRRAFGMQFSWNYERMQALGYCWTILPTLKKLYKDDPEGLKHAVNRNLEFFNTHPYMALPIFGVSLAMEEKMVQGGEVDGHAISSIKVAMMGPLAGIGDSFFWFTLFPVCAGIGVSLSQGGSILGPLAFLVLFNIFNLGTRYFGLIYGYKFGGSFIEKISGGSVMQRLSEGTTLVGLMVLGVMTASMVSVPLDFVVGEGEQALTLQGIFDGIMPNLIPLLLTLGVYKVIKKGMSTTAVLFIVIGLAILGAMIGLW</sequence>
<feature type="transmembrane region" description="Helical" evidence="1">
    <location>
        <begin position="251"/>
        <end position="269"/>
    </location>
</feature>
<evidence type="ECO:0000313" key="3">
    <source>
        <dbReference type="Proteomes" id="UP000018093"/>
    </source>
</evidence>
<dbReference type="InterPro" id="IPR004704">
    <property type="entry name" value="PTS_IID_man"/>
</dbReference>
<reference evidence="2" key="1">
    <citation type="submission" date="2012-11" db="EMBL/GenBank/DDBJ databases">
        <title>Dependencies among metagenomic species, viruses, plasmids and units of genetic variation.</title>
        <authorList>
            <person name="Nielsen H.B."/>
            <person name="Almeida M."/>
            <person name="Juncker A.S."/>
            <person name="Rasmussen S."/>
            <person name="Li J."/>
            <person name="Sunagawa S."/>
            <person name="Plichta D."/>
            <person name="Gautier L."/>
            <person name="Le Chatelier E."/>
            <person name="Peletier E."/>
            <person name="Bonde I."/>
            <person name="Nielsen T."/>
            <person name="Manichanh C."/>
            <person name="Arumugam M."/>
            <person name="Batto J."/>
            <person name="Santos M.B.Q.D."/>
            <person name="Blom N."/>
            <person name="Borruel N."/>
            <person name="Burgdorf K.S."/>
            <person name="Boumezbeur F."/>
            <person name="Casellas F."/>
            <person name="Dore J."/>
            <person name="Guarner F."/>
            <person name="Hansen T."/>
            <person name="Hildebrand F."/>
            <person name="Kaas R.S."/>
            <person name="Kennedy S."/>
            <person name="Kristiansen K."/>
            <person name="Kultima J.R."/>
            <person name="Leonard P."/>
            <person name="Levenez F."/>
            <person name="Lund O."/>
            <person name="Moumen B."/>
            <person name="Le Paslier D."/>
            <person name="Pons N."/>
            <person name="Pedersen O."/>
            <person name="Prifti E."/>
            <person name="Qin J."/>
            <person name="Raes J."/>
            <person name="Tap J."/>
            <person name="Tims S."/>
            <person name="Ussery D.W."/>
            <person name="Yamada T."/>
            <person name="MetaHit consortium"/>
            <person name="Renault P."/>
            <person name="Sicheritz-Ponten T."/>
            <person name="Bork P."/>
            <person name="Wang J."/>
            <person name="Brunak S."/>
            <person name="Ehrlich S.D."/>
        </authorList>
    </citation>
    <scope>NUCLEOTIDE SEQUENCE [LARGE SCALE GENOMIC DNA]</scope>
</reference>
<dbReference type="Pfam" id="PF03613">
    <property type="entry name" value="EIID-AGA"/>
    <property type="match status" value="1"/>
</dbReference>
<dbReference type="GO" id="GO:0005886">
    <property type="term" value="C:plasma membrane"/>
    <property type="evidence" value="ECO:0007669"/>
    <property type="project" value="TreeGrafter"/>
</dbReference>
<keyword evidence="1" id="KW-1133">Transmembrane helix</keyword>
<feature type="transmembrane region" description="Helical" evidence="1">
    <location>
        <begin position="138"/>
        <end position="162"/>
    </location>
</feature>
<evidence type="ECO:0000256" key="1">
    <source>
        <dbReference type="SAM" id="Phobius"/>
    </source>
</evidence>
<dbReference type="Proteomes" id="UP000018093">
    <property type="component" value="Unassembled WGS sequence"/>
</dbReference>
<dbReference type="AlphaFoldDB" id="R7G7B8"/>
<organism evidence="2 3">
    <name type="scientific">Amedibacillus dolichus CAG:375</name>
    <dbReference type="NCBI Taxonomy" id="1263076"/>
    <lineage>
        <taxon>Bacteria</taxon>
        <taxon>Bacillati</taxon>
        <taxon>Bacillota</taxon>
        <taxon>Erysipelotrichia</taxon>
        <taxon>Erysipelotrichales</taxon>
        <taxon>Erysipelotrichaceae</taxon>
        <taxon>Amedibacillus</taxon>
    </lineage>
</organism>